<gene>
    <name evidence="1" type="ORF">MFLO_04480</name>
</gene>
<evidence type="ECO:0000313" key="2">
    <source>
        <dbReference type="Proteomes" id="UP000019249"/>
    </source>
</evidence>
<sequence length="41" mass="4517">MTKEVVLTGNDLTLDEVIGVSRCGWQVKIDQDAIEAVKKIT</sequence>
<name>A0ABN0RH21_9LIST</name>
<accession>A0ABN0RH21</accession>
<comment type="caution">
    <text evidence="1">The sequence shown here is derived from an EMBL/GenBank/DDBJ whole genome shotgun (WGS) entry which is preliminary data.</text>
</comment>
<dbReference type="RefSeq" id="WP_277619761.1">
    <property type="nucleotide sequence ID" value="NZ_AODF01000007.1"/>
</dbReference>
<reference evidence="1 2" key="1">
    <citation type="journal article" date="2014" name="Int. J. Syst. Evol. Microbiol.">
        <title>Listeria floridensis sp. nov., Listeria aquatica sp. nov., Listeria cornellensis sp. nov., Listeria riparia sp. nov. and Listeria grandensis sp. nov., from agricultural and natural environments.</title>
        <authorList>
            <person name="den Bakker H.C."/>
            <person name="Warchocki S."/>
            <person name="Wright E.M."/>
            <person name="Allred A.F."/>
            <person name="Ahlstrom C."/>
            <person name="Manuel C.S."/>
            <person name="Stasiewicz M.J."/>
            <person name="Burrell A."/>
            <person name="Roof S."/>
            <person name="Strawn L."/>
            <person name="Fortes E.D."/>
            <person name="Nightingale K.K."/>
            <person name="Kephart D."/>
            <person name="Wiedmann M."/>
        </authorList>
    </citation>
    <scope>NUCLEOTIDE SEQUENCE [LARGE SCALE GENOMIC DNA]</scope>
    <source>
        <strain evidence="1 2">FSL S10-1187</strain>
    </source>
</reference>
<dbReference type="Proteomes" id="UP000019249">
    <property type="component" value="Unassembled WGS sequence"/>
</dbReference>
<evidence type="ECO:0000313" key="1">
    <source>
        <dbReference type="EMBL" id="EUJ33163.1"/>
    </source>
</evidence>
<organism evidence="1 2">
    <name type="scientific">Listeria floridensis FSL S10-1187</name>
    <dbReference type="NCBI Taxonomy" id="1265817"/>
    <lineage>
        <taxon>Bacteria</taxon>
        <taxon>Bacillati</taxon>
        <taxon>Bacillota</taxon>
        <taxon>Bacilli</taxon>
        <taxon>Bacillales</taxon>
        <taxon>Listeriaceae</taxon>
        <taxon>Listeria</taxon>
    </lineage>
</organism>
<proteinExistence type="predicted"/>
<protein>
    <submittedName>
        <fullName evidence="1">Histidine ammonia-lyase</fullName>
    </submittedName>
</protein>
<keyword evidence="2" id="KW-1185">Reference proteome</keyword>
<dbReference type="EMBL" id="AODF01000007">
    <property type="protein sequence ID" value="EUJ33163.1"/>
    <property type="molecule type" value="Genomic_DNA"/>
</dbReference>